<evidence type="ECO:0000256" key="4">
    <source>
        <dbReference type="ARBA" id="ARBA00022801"/>
    </source>
</evidence>
<feature type="domain" description="RecJ OB" evidence="9">
    <location>
        <begin position="456"/>
        <end position="559"/>
    </location>
</feature>
<dbReference type="Pfam" id="PF10141">
    <property type="entry name" value="ssDNA-exonuc_C"/>
    <property type="match status" value="1"/>
</dbReference>
<dbReference type="AlphaFoldDB" id="A0A364K8I9"/>
<dbReference type="InterPro" id="IPR003156">
    <property type="entry name" value="DHHA1_dom"/>
</dbReference>
<name>A0A364K8I9_9BACL</name>
<keyword evidence="5 10" id="KW-0269">Exonuclease</keyword>
<keyword evidence="11" id="KW-1185">Reference proteome</keyword>
<evidence type="ECO:0000256" key="2">
    <source>
        <dbReference type="ARBA" id="ARBA00019841"/>
    </source>
</evidence>
<dbReference type="EMBL" id="QJKK01000001">
    <property type="protein sequence ID" value="RAL26616.1"/>
    <property type="molecule type" value="Genomic_DNA"/>
</dbReference>
<comment type="similarity">
    <text evidence="1">Belongs to the RecJ family.</text>
</comment>
<dbReference type="PANTHER" id="PTHR30255:SF2">
    <property type="entry name" value="SINGLE-STRANDED-DNA-SPECIFIC EXONUCLEASE RECJ"/>
    <property type="match status" value="1"/>
</dbReference>
<dbReference type="Pfam" id="PF02272">
    <property type="entry name" value="DHHA1"/>
    <property type="match status" value="1"/>
</dbReference>
<dbReference type="SUPFAM" id="SSF64182">
    <property type="entry name" value="DHH phosphoesterases"/>
    <property type="match status" value="1"/>
</dbReference>
<dbReference type="NCBIfam" id="TIGR00644">
    <property type="entry name" value="recJ"/>
    <property type="match status" value="1"/>
</dbReference>
<reference evidence="10 11" key="2">
    <citation type="submission" date="2018-06" db="EMBL/GenBank/DDBJ databases">
        <authorList>
            <person name="Zhirakovskaya E."/>
        </authorList>
    </citation>
    <scope>NUCLEOTIDE SEQUENCE [LARGE SCALE GENOMIC DNA]</scope>
    <source>
        <strain evidence="10 11">FBKL4.011</strain>
    </source>
</reference>
<feature type="domain" description="DHHA1" evidence="7">
    <location>
        <begin position="346"/>
        <end position="432"/>
    </location>
</feature>
<evidence type="ECO:0000256" key="5">
    <source>
        <dbReference type="ARBA" id="ARBA00022839"/>
    </source>
</evidence>
<dbReference type="Pfam" id="PF01368">
    <property type="entry name" value="DHH"/>
    <property type="match status" value="1"/>
</dbReference>
<keyword evidence="4" id="KW-0378">Hydrolase</keyword>
<evidence type="ECO:0000259" key="7">
    <source>
        <dbReference type="Pfam" id="PF02272"/>
    </source>
</evidence>
<dbReference type="Pfam" id="PF17768">
    <property type="entry name" value="RecJ_OB"/>
    <property type="match status" value="1"/>
</dbReference>
<evidence type="ECO:0000313" key="10">
    <source>
        <dbReference type="EMBL" id="RAL26616.1"/>
    </source>
</evidence>
<dbReference type="GO" id="GO:0003676">
    <property type="term" value="F:nucleic acid binding"/>
    <property type="evidence" value="ECO:0007669"/>
    <property type="project" value="InterPro"/>
</dbReference>
<dbReference type="InterPro" id="IPR018779">
    <property type="entry name" value="RecJ_C"/>
</dbReference>
<dbReference type="PANTHER" id="PTHR30255">
    <property type="entry name" value="SINGLE-STRANDED-DNA-SPECIFIC EXONUCLEASE RECJ"/>
    <property type="match status" value="1"/>
</dbReference>
<gene>
    <name evidence="10" type="primary">recJ</name>
    <name evidence="10" type="ORF">DL897_00765</name>
</gene>
<evidence type="ECO:0000256" key="3">
    <source>
        <dbReference type="ARBA" id="ARBA00022722"/>
    </source>
</evidence>
<evidence type="ECO:0000313" key="11">
    <source>
        <dbReference type="Proteomes" id="UP000251213"/>
    </source>
</evidence>
<dbReference type="Gene3D" id="3.90.1640.30">
    <property type="match status" value="1"/>
</dbReference>
<dbReference type="RefSeq" id="WP_113657221.1">
    <property type="nucleotide sequence ID" value="NZ_KZ845663.1"/>
</dbReference>
<evidence type="ECO:0000259" key="6">
    <source>
        <dbReference type="Pfam" id="PF01368"/>
    </source>
</evidence>
<feature type="domain" description="DDH" evidence="6">
    <location>
        <begin position="82"/>
        <end position="226"/>
    </location>
</feature>
<dbReference type="Gene3D" id="3.10.310.30">
    <property type="match status" value="1"/>
</dbReference>
<dbReference type="GO" id="GO:0006281">
    <property type="term" value="P:DNA repair"/>
    <property type="evidence" value="ECO:0007669"/>
    <property type="project" value="InterPro"/>
</dbReference>
<dbReference type="InterPro" id="IPR041122">
    <property type="entry name" value="RecJ_OB"/>
</dbReference>
<keyword evidence="3" id="KW-0540">Nuclease</keyword>
<evidence type="ECO:0000256" key="1">
    <source>
        <dbReference type="ARBA" id="ARBA00005915"/>
    </source>
</evidence>
<proteinExistence type="inferred from homology"/>
<dbReference type="InterPro" id="IPR038763">
    <property type="entry name" value="DHH_sf"/>
</dbReference>
<evidence type="ECO:0000259" key="9">
    <source>
        <dbReference type="Pfam" id="PF17768"/>
    </source>
</evidence>
<dbReference type="GO" id="GO:0008409">
    <property type="term" value="F:5'-3' exonuclease activity"/>
    <property type="evidence" value="ECO:0007669"/>
    <property type="project" value="InterPro"/>
</dbReference>
<dbReference type="Proteomes" id="UP000251213">
    <property type="component" value="Unassembled WGS sequence"/>
</dbReference>
<dbReference type="OrthoDB" id="9809852at2"/>
<dbReference type="InterPro" id="IPR001667">
    <property type="entry name" value="DDH_dom"/>
</dbReference>
<organism evidence="10 11">
    <name type="scientific">Thermoflavimicrobium daqui</name>
    <dbReference type="NCBI Taxonomy" id="2137476"/>
    <lineage>
        <taxon>Bacteria</taxon>
        <taxon>Bacillati</taxon>
        <taxon>Bacillota</taxon>
        <taxon>Bacilli</taxon>
        <taxon>Bacillales</taxon>
        <taxon>Thermoactinomycetaceae</taxon>
        <taxon>Thermoflavimicrobium</taxon>
    </lineage>
</organism>
<feature type="domain" description="Single-stranded-DNA-specific exonuclease RecJ C-terminal" evidence="8">
    <location>
        <begin position="566"/>
        <end position="769"/>
    </location>
</feature>
<protein>
    <recommendedName>
        <fullName evidence="2">Single-stranded-DNA-specific exonuclease RecJ</fullName>
    </recommendedName>
</protein>
<dbReference type="GO" id="GO:0006310">
    <property type="term" value="P:DNA recombination"/>
    <property type="evidence" value="ECO:0007669"/>
    <property type="project" value="InterPro"/>
</dbReference>
<sequence>MLRPKMRWQAKEVDEAQVLRLESELGVGSTTARLLIHRGIDQIDAARRFISPSLNDLYDPFLLDGMRQAVSRIHQALQEQEKILVYGDYDADGVSSTSLMMKLFRTLKANVDFYIPNRFREGYGLNKEALKLAADQGVGLVVTVDTGISAIEEALYAKDLGLDLIITDHHEPPEKLPDAFAIINPKKPNCAYPFPMLAGVGVAFKLATAMLGRVPEEWLDIAALGTIADLVPLVDENRIIASFGLKRMNQRKHVGIAALLEVSGIDGDVSAGHVGFSLGPRINASGRLDSAKLAVDLMLTEDRDEACMMAEELNTMNRERQQLVEAITVEAIEQVESEPERHRYMIVVAKEDWNVGVIGIVASRLVEKYYRPVIVLGIDQETNMAKGSARSIAGFDMYQALTQCRDVLDHYGGHTMAAGMGLQVANIRLFHEKMALLAMSWLTEEDYIPITHIADELTIEEITVSMIDQLRVLEPYGMGNPTPYFAIKDAQIARMQRMGVDRNHLRIQLSSEQAKLDVVGFRVADLADEIAENARISVLGELKINEWNGKRSPQLVLRDITVPHIQIFDWRSNRARKDHLHKLKETNCRFFCHEPMKELQDVGSSILWDEIGVAGWKERIAGASYLAFIDPPPTLARFQLLFSELSDVERLYFLYGDTDFDDILVKLPTYQEFAAVYKLIKSKQKTPIHRIKHLPSLSRVMGLSKRTLSFMISVFEELNFLKIEQGYIKVNPNPAKQPLENSELYQRQQAKEEVWKKLVYSSYRELCDYLFTSVQFRWQIGGASNGFQRENQSDSKLSTAGGTL</sequence>
<comment type="caution">
    <text evidence="10">The sequence shown here is derived from an EMBL/GenBank/DDBJ whole genome shotgun (WGS) entry which is preliminary data.</text>
</comment>
<reference evidence="10 11" key="1">
    <citation type="submission" date="2018-06" db="EMBL/GenBank/DDBJ databases">
        <title>Thermoflavimicrobium daqus sp. nov., a thermophilic microbe isolated from Moutai-flavour Daqu.</title>
        <authorList>
            <person name="Wang X."/>
            <person name="Zhou H."/>
        </authorList>
    </citation>
    <scope>NUCLEOTIDE SEQUENCE [LARGE SCALE GENOMIC DNA]</scope>
    <source>
        <strain evidence="10 11">FBKL4.011</strain>
    </source>
</reference>
<dbReference type="InterPro" id="IPR004610">
    <property type="entry name" value="RecJ"/>
</dbReference>
<accession>A0A364K8I9</accession>
<evidence type="ECO:0000259" key="8">
    <source>
        <dbReference type="Pfam" id="PF10141"/>
    </source>
</evidence>
<dbReference type="InterPro" id="IPR051673">
    <property type="entry name" value="SSDNA_exonuclease_RecJ"/>
</dbReference>